<evidence type="ECO:0000313" key="1">
    <source>
        <dbReference type="EMBL" id="KAK4821807.1"/>
    </source>
</evidence>
<dbReference type="Proteomes" id="UP001333110">
    <property type="component" value="Unassembled WGS sequence"/>
</dbReference>
<reference evidence="1 2" key="1">
    <citation type="journal article" date="2023" name="J. Hered.">
        <title>Chromosome-level genome of the wood stork (Mycteria americana) provides insight into avian chromosome evolution.</title>
        <authorList>
            <person name="Flamio R. Jr."/>
            <person name="Ramstad K.M."/>
        </authorList>
    </citation>
    <scope>NUCLEOTIDE SEQUENCE [LARGE SCALE GENOMIC DNA]</scope>
    <source>
        <strain evidence="1">JAX WOST 10</strain>
    </source>
</reference>
<dbReference type="AlphaFoldDB" id="A0AAN7RYM2"/>
<name>A0AAN7RYM2_MYCAM</name>
<protein>
    <submittedName>
        <fullName evidence="1">Uncharacterized protein</fullName>
    </submittedName>
</protein>
<organism evidence="1 2">
    <name type="scientific">Mycteria americana</name>
    <name type="common">Wood stork</name>
    <dbReference type="NCBI Taxonomy" id="33587"/>
    <lineage>
        <taxon>Eukaryota</taxon>
        <taxon>Metazoa</taxon>
        <taxon>Chordata</taxon>
        <taxon>Craniata</taxon>
        <taxon>Vertebrata</taxon>
        <taxon>Euteleostomi</taxon>
        <taxon>Archelosauria</taxon>
        <taxon>Archosauria</taxon>
        <taxon>Dinosauria</taxon>
        <taxon>Saurischia</taxon>
        <taxon>Theropoda</taxon>
        <taxon>Coelurosauria</taxon>
        <taxon>Aves</taxon>
        <taxon>Neognathae</taxon>
        <taxon>Neoaves</taxon>
        <taxon>Aequornithes</taxon>
        <taxon>Ciconiiformes</taxon>
        <taxon>Ciconiidae</taxon>
        <taxon>Mycteria</taxon>
    </lineage>
</organism>
<keyword evidence="2" id="KW-1185">Reference proteome</keyword>
<gene>
    <name evidence="1" type="ORF">QYF61_003836</name>
</gene>
<comment type="caution">
    <text evidence="1">The sequence shown here is derived from an EMBL/GenBank/DDBJ whole genome shotgun (WGS) entry which is preliminary data.</text>
</comment>
<proteinExistence type="predicted"/>
<sequence>MPGASYGSRIQPFILALRAIDGLYRTRHSPVHRDTMYMPAQQGMQWETRSMQHSLCSVNAIAVHRKWKSGKKSFGSCEHIPCRHLGQTGPAHSTSKGSRHIESMPSFKAMVSSWSRVGLSFSTKSSISLGKDMNHFSFCRTYNGQIFHPEHEFEQHEKTNAKSCTWDGLIPCNGTGWGLTGWVVALRKRTWGPGGQCAKHESAVCSMDCTKKCIASRSQKRSVKTVRGWSTCPVRKGCGTRFAQPEEEVASGGPNSIPARRLHQGRFRLDIRKNFFTERVVKHWSRLPREVVESPSLEVLKRPGPEGTNKP</sequence>
<dbReference type="EMBL" id="JAUNZN010000004">
    <property type="protein sequence ID" value="KAK4821807.1"/>
    <property type="molecule type" value="Genomic_DNA"/>
</dbReference>
<evidence type="ECO:0000313" key="2">
    <source>
        <dbReference type="Proteomes" id="UP001333110"/>
    </source>
</evidence>
<accession>A0AAN7RYM2</accession>